<evidence type="ECO:0000313" key="2">
    <source>
        <dbReference type="Proteomes" id="UP001140293"/>
    </source>
</evidence>
<keyword evidence="2" id="KW-1185">Reference proteome</keyword>
<dbReference type="RefSeq" id="WP_264011382.1">
    <property type="nucleotide sequence ID" value="NZ_JACKSJ010000031.1"/>
</dbReference>
<organism evidence="1 2">
    <name type="scientific">[Mycobacterium] manitobense</name>
    <dbReference type="NCBI Taxonomy" id="190147"/>
    <lineage>
        <taxon>Bacteria</taxon>
        <taxon>Bacillati</taxon>
        <taxon>Actinomycetota</taxon>
        <taxon>Actinomycetes</taxon>
        <taxon>Mycobacteriales</taxon>
        <taxon>Mycobacteriaceae</taxon>
        <taxon>Mycolicibacterium</taxon>
    </lineage>
</organism>
<reference evidence="1" key="1">
    <citation type="submission" date="2020-07" db="EMBL/GenBank/DDBJ databases">
        <authorList>
            <person name="Pettersson B.M.F."/>
            <person name="Behra P.R.K."/>
            <person name="Ramesh M."/>
            <person name="Das S."/>
            <person name="Dasgupta S."/>
            <person name="Kirsebom L.A."/>
        </authorList>
    </citation>
    <scope>NUCLEOTIDE SEQUENCE</scope>
    <source>
        <strain evidence="1">DSM 44615</strain>
    </source>
</reference>
<gene>
    <name evidence="1" type="ORF">H7I41_04545</name>
</gene>
<dbReference type="AlphaFoldDB" id="A0A9X2Y769"/>
<dbReference type="EMBL" id="JACKSJ010000031">
    <property type="protein sequence ID" value="MCV7169192.1"/>
    <property type="molecule type" value="Genomic_DNA"/>
</dbReference>
<name>A0A9X2Y769_9MYCO</name>
<reference evidence="1" key="2">
    <citation type="journal article" date="2022" name="BMC Genomics">
        <title>Comparative genome analysis of mycobacteria focusing on tRNA and non-coding RNA.</title>
        <authorList>
            <person name="Behra P.R.K."/>
            <person name="Pettersson B.M.F."/>
            <person name="Ramesh M."/>
            <person name="Das S."/>
            <person name="Dasgupta S."/>
            <person name="Kirsebom L.A."/>
        </authorList>
    </citation>
    <scope>NUCLEOTIDE SEQUENCE</scope>
    <source>
        <strain evidence="1">DSM 44615</strain>
    </source>
</reference>
<accession>A0A9X2Y769</accession>
<sequence>TTSKETALLSAATTSKETALLSAAQKRRDTEIAQLRDAQQKLLEAATAVQSYAWYVDRDTRLRASISEEQWHASREFVESAVIRAQELRALARTLPTDELRDSYVAVERLIMRVVRGSDDDTFDAWHEDVSGPQPDTITRAINATADAIKRLYDT</sequence>
<feature type="non-terminal residue" evidence="1">
    <location>
        <position position="155"/>
    </location>
</feature>
<evidence type="ECO:0000313" key="1">
    <source>
        <dbReference type="EMBL" id="MCV7169192.1"/>
    </source>
</evidence>
<proteinExistence type="predicted"/>
<protein>
    <submittedName>
        <fullName evidence="1">Uncharacterized protein</fullName>
    </submittedName>
</protein>
<feature type="non-terminal residue" evidence="1">
    <location>
        <position position="1"/>
    </location>
</feature>
<dbReference type="Proteomes" id="UP001140293">
    <property type="component" value="Unassembled WGS sequence"/>
</dbReference>
<comment type="caution">
    <text evidence="1">The sequence shown here is derived from an EMBL/GenBank/DDBJ whole genome shotgun (WGS) entry which is preliminary data.</text>
</comment>